<dbReference type="Proteomes" id="UP001054945">
    <property type="component" value="Unassembled WGS sequence"/>
</dbReference>
<comment type="caution">
    <text evidence="1">The sequence shown here is derived from an EMBL/GenBank/DDBJ whole genome shotgun (WGS) entry which is preliminary data.</text>
</comment>
<keyword evidence="2" id="KW-1185">Reference proteome</keyword>
<evidence type="ECO:0000313" key="2">
    <source>
        <dbReference type="Proteomes" id="UP001054945"/>
    </source>
</evidence>
<name>A0AAV4PJ84_CAEEX</name>
<accession>A0AAV4PJ84</accession>
<protein>
    <submittedName>
        <fullName evidence="1">Uncharacterized protein</fullName>
    </submittedName>
</protein>
<organism evidence="1 2">
    <name type="scientific">Caerostris extrusa</name>
    <name type="common">Bark spider</name>
    <name type="synonym">Caerostris bankana</name>
    <dbReference type="NCBI Taxonomy" id="172846"/>
    <lineage>
        <taxon>Eukaryota</taxon>
        <taxon>Metazoa</taxon>
        <taxon>Ecdysozoa</taxon>
        <taxon>Arthropoda</taxon>
        <taxon>Chelicerata</taxon>
        <taxon>Arachnida</taxon>
        <taxon>Araneae</taxon>
        <taxon>Araneomorphae</taxon>
        <taxon>Entelegynae</taxon>
        <taxon>Araneoidea</taxon>
        <taxon>Araneidae</taxon>
        <taxon>Caerostris</taxon>
    </lineage>
</organism>
<sequence length="124" mass="14426">MTSHRSIQTCRNAFKAPSIPITYRLQEKPIFIRPTHKRICSPITILLPLIPFFLHGKIVCLQAILHPIRPSLPFWGEVQHKIVFRLRKKNRTSPNISLDALKNTKAYYPHPQLKLFWTAPPLGR</sequence>
<gene>
    <name evidence="1" type="ORF">CEXT_448811</name>
</gene>
<proteinExistence type="predicted"/>
<dbReference type="AlphaFoldDB" id="A0AAV4PJ84"/>
<evidence type="ECO:0000313" key="1">
    <source>
        <dbReference type="EMBL" id="GIX97577.1"/>
    </source>
</evidence>
<reference evidence="1 2" key="1">
    <citation type="submission" date="2021-06" db="EMBL/GenBank/DDBJ databases">
        <title>Caerostris extrusa draft genome.</title>
        <authorList>
            <person name="Kono N."/>
            <person name="Arakawa K."/>
        </authorList>
    </citation>
    <scope>NUCLEOTIDE SEQUENCE [LARGE SCALE GENOMIC DNA]</scope>
</reference>
<dbReference type="EMBL" id="BPLR01004795">
    <property type="protein sequence ID" value="GIX97577.1"/>
    <property type="molecule type" value="Genomic_DNA"/>
</dbReference>